<comment type="caution">
    <text evidence="1">The sequence shown here is derived from an EMBL/GenBank/DDBJ whole genome shotgun (WGS) entry which is preliminary data.</text>
</comment>
<organism evidence="1">
    <name type="scientific">bioreactor metagenome</name>
    <dbReference type="NCBI Taxonomy" id="1076179"/>
    <lineage>
        <taxon>unclassified sequences</taxon>
        <taxon>metagenomes</taxon>
        <taxon>ecological metagenomes</taxon>
    </lineage>
</organism>
<proteinExistence type="predicted"/>
<sequence>MKRVLSAFISLIIILSGCMKELRENAFSEESLSSVINIEVGMPARYNFDLDGVSLLLNDPVSGLSFSGKTDIDGKASIRVAHGSYSITAVVKYSEPGGLIYIFNGSANKVRVTPADANVINVKMDLNASVSGQIVIKEAYYGGAVNPLTGKTYSNDKYVILYNNSDEIAYLDSLCFGMTDPYNAPTAGKLSPWIKPGTTELRDSVPAVSMAWIFPGDGDDNILRPGEEVVISMNAIDHTTISPNSVNLGRAGYWAVYDPILTKGQAAPESGVKLLKCFWKVGTSNQYSFSLASPAFFIFTLGGKSPERFAQDTYTWHPNQPERRTFDCLMIDKRLIIDGVECFREATDSKRLRPEIDNGYAMTSGTGSGQSVHRRMEKVVTDELGTRTLYMDTNNSTLDFEIRNWPSLKIN</sequence>
<gene>
    <name evidence="1" type="ORF">SDC9_24168</name>
</gene>
<dbReference type="PROSITE" id="PS51257">
    <property type="entry name" value="PROKAR_LIPOPROTEIN"/>
    <property type="match status" value="1"/>
</dbReference>
<dbReference type="InterPro" id="IPR032627">
    <property type="entry name" value="DUF4876"/>
</dbReference>
<protein>
    <recommendedName>
        <fullName evidence="2">DUF4876 domain-containing protein</fullName>
    </recommendedName>
</protein>
<name>A0A644UH85_9ZZZZ</name>
<evidence type="ECO:0000313" key="1">
    <source>
        <dbReference type="EMBL" id="MPL78304.1"/>
    </source>
</evidence>
<dbReference type="Pfam" id="PF16215">
    <property type="entry name" value="DUF4876"/>
    <property type="match status" value="1"/>
</dbReference>
<dbReference type="EMBL" id="VSSQ01000115">
    <property type="protein sequence ID" value="MPL78304.1"/>
    <property type="molecule type" value="Genomic_DNA"/>
</dbReference>
<reference evidence="1" key="1">
    <citation type="submission" date="2019-08" db="EMBL/GenBank/DDBJ databases">
        <authorList>
            <person name="Kucharzyk K."/>
            <person name="Murdoch R.W."/>
            <person name="Higgins S."/>
            <person name="Loffler F."/>
        </authorList>
    </citation>
    <scope>NUCLEOTIDE SEQUENCE</scope>
</reference>
<dbReference type="AlphaFoldDB" id="A0A644UH85"/>
<evidence type="ECO:0008006" key="2">
    <source>
        <dbReference type="Google" id="ProtNLM"/>
    </source>
</evidence>
<accession>A0A644UH85</accession>